<dbReference type="InterPro" id="IPR036322">
    <property type="entry name" value="WD40_repeat_dom_sf"/>
</dbReference>
<dbReference type="InterPro" id="IPR001680">
    <property type="entry name" value="WD40_rpt"/>
</dbReference>
<dbReference type="SUPFAM" id="SSF50978">
    <property type="entry name" value="WD40 repeat-like"/>
    <property type="match status" value="1"/>
</dbReference>
<dbReference type="Pfam" id="PF00400">
    <property type="entry name" value="WD40"/>
    <property type="match status" value="1"/>
</dbReference>
<feature type="repeat" description="WD" evidence="3">
    <location>
        <begin position="328"/>
        <end position="355"/>
    </location>
</feature>
<keyword evidence="1 3" id="KW-0853">WD repeat</keyword>
<dbReference type="PANTHER" id="PTHR19854:SF1">
    <property type="entry name" value="GUANINE NUCLEOTIDE-BINDING PROTEIN SUBUNIT BETA-LIKE PROTEIN 1"/>
    <property type="match status" value="1"/>
</dbReference>
<keyword evidence="2" id="KW-0677">Repeat</keyword>
<evidence type="ECO:0000256" key="1">
    <source>
        <dbReference type="ARBA" id="ARBA00022574"/>
    </source>
</evidence>
<dbReference type="PANTHER" id="PTHR19854">
    <property type="entry name" value="TRANSDUCIN BETA-LIKE 3"/>
    <property type="match status" value="1"/>
</dbReference>
<reference evidence="5" key="1">
    <citation type="submission" date="2020-10" db="EMBL/GenBank/DDBJ databases">
        <title>Unveiling of a novel bifunctional photoreceptor, Dualchrome1, isolated from a cosmopolitan green alga.</title>
        <authorList>
            <person name="Suzuki S."/>
            <person name="Kawachi M."/>
        </authorList>
    </citation>
    <scope>NUCLEOTIDE SEQUENCE</scope>
    <source>
        <strain evidence="5">NIES 2893</strain>
    </source>
</reference>
<accession>A0A830HGP9</accession>
<evidence type="ECO:0000256" key="2">
    <source>
        <dbReference type="ARBA" id="ARBA00022737"/>
    </source>
</evidence>
<evidence type="ECO:0000313" key="6">
    <source>
        <dbReference type="Proteomes" id="UP000660262"/>
    </source>
</evidence>
<dbReference type="Proteomes" id="UP000660262">
    <property type="component" value="Unassembled WGS sequence"/>
</dbReference>
<evidence type="ECO:0000256" key="4">
    <source>
        <dbReference type="SAM" id="MobiDB-lite"/>
    </source>
</evidence>
<dbReference type="OrthoDB" id="7668193at2759"/>
<protein>
    <submittedName>
        <fullName evidence="5">Uncharacterized protein</fullName>
    </submittedName>
</protein>
<dbReference type="InterPro" id="IPR015943">
    <property type="entry name" value="WD40/YVTN_repeat-like_dom_sf"/>
</dbReference>
<organism evidence="5 6">
    <name type="scientific">Pycnococcus provasolii</name>
    <dbReference type="NCBI Taxonomy" id="41880"/>
    <lineage>
        <taxon>Eukaryota</taxon>
        <taxon>Viridiplantae</taxon>
        <taxon>Chlorophyta</taxon>
        <taxon>Pseudoscourfieldiophyceae</taxon>
        <taxon>Pseudoscourfieldiales</taxon>
        <taxon>Pycnococcaceae</taxon>
        <taxon>Pycnococcus</taxon>
    </lineage>
</organism>
<sequence>MAPPSQGLEYVLRPPSCLTPSAHLNVARFSPSPSSSSSSHRRRLLIGASDGTIEITSLNSRRPIYATNVQEHCTQAAAATSGDGAAILEAHWLSASSFAVQTRAGRVLIIDADAATNTTTDSIENEAFSFARMTTDGAGNLLAVPTASRADDTGGSGASAVIDVRSPNDNVAVVNPDKAGALCALQLLGSGAAPLLATGHEDGHVRLFDLRAGGVLVKPTASVAPEQGSNSSRSAAAAGGVRGEQRATPRWRLAKEGTRDVAATTPVLAINLPPDGRGVGACGGATERISVLSVNAAASVDEVMQVQSHFTMREGSGGVNHIAAIREESGALFVTSGWDGRVRLWEAANANAVNVGKPLTLRYHDRGVSMCDVLYDKAPSSSSSSPSLRIASAGRDGRVALWHV</sequence>
<gene>
    <name evidence="5" type="ORF">PPROV_000445300</name>
</gene>
<dbReference type="SMART" id="SM00320">
    <property type="entry name" value="WD40"/>
    <property type="match status" value="4"/>
</dbReference>
<dbReference type="PROSITE" id="PS50082">
    <property type="entry name" value="WD_REPEATS_2"/>
    <property type="match status" value="2"/>
</dbReference>
<dbReference type="AlphaFoldDB" id="A0A830HGP9"/>
<evidence type="ECO:0000313" key="5">
    <source>
        <dbReference type="EMBL" id="GHP05703.1"/>
    </source>
</evidence>
<feature type="compositionally biased region" description="Low complexity" evidence="4">
    <location>
        <begin position="228"/>
        <end position="239"/>
    </location>
</feature>
<feature type="region of interest" description="Disordered" evidence="4">
    <location>
        <begin position="221"/>
        <end position="248"/>
    </location>
</feature>
<name>A0A830HGP9_9CHLO</name>
<dbReference type="Gene3D" id="2.130.10.10">
    <property type="entry name" value="YVTN repeat-like/Quinoprotein amine dehydrogenase"/>
    <property type="match status" value="2"/>
</dbReference>
<keyword evidence="6" id="KW-1185">Reference proteome</keyword>
<proteinExistence type="predicted"/>
<comment type="caution">
    <text evidence="5">The sequence shown here is derived from an EMBL/GenBank/DDBJ whole genome shotgun (WGS) entry which is preliminary data.</text>
</comment>
<evidence type="ECO:0000256" key="3">
    <source>
        <dbReference type="PROSITE-ProRule" id="PRU00221"/>
    </source>
</evidence>
<feature type="repeat" description="WD" evidence="3">
    <location>
        <begin position="390"/>
        <end position="404"/>
    </location>
</feature>
<dbReference type="EMBL" id="BNJQ01000011">
    <property type="protein sequence ID" value="GHP05703.1"/>
    <property type="molecule type" value="Genomic_DNA"/>
</dbReference>